<evidence type="ECO:0000313" key="3">
    <source>
        <dbReference type="Proteomes" id="UP000026915"/>
    </source>
</evidence>
<reference evidence="2 3" key="1">
    <citation type="journal article" date="2013" name="Genome Biol.">
        <title>The genome sequence of the most widely cultivated cacao type and its use to identify candidate genes regulating pod color.</title>
        <authorList>
            <person name="Motamayor J.C."/>
            <person name="Mockaitis K."/>
            <person name="Schmutz J."/>
            <person name="Haiminen N."/>
            <person name="Iii D.L."/>
            <person name="Cornejo O."/>
            <person name="Findley S.D."/>
            <person name="Zheng P."/>
            <person name="Utro F."/>
            <person name="Royaert S."/>
            <person name="Saski C."/>
            <person name="Jenkins J."/>
            <person name="Podicheti R."/>
            <person name="Zhao M."/>
            <person name="Scheffler B.E."/>
            <person name="Stack J.C."/>
            <person name="Feltus F.A."/>
            <person name="Mustiga G.M."/>
            <person name="Amores F."/>
            <person name="Phillips W."/>
            <person name="Marelli J.P."/>
            <person name="May G.D."/>
            <person name="Shapiro H."/>
            <person name="Ma J."/>
            <person name="Bustamante C.D."/>
            <person name="Schnell R.J."/>
            <person name="Main D."/>
            <person name="Gilbert D."/>
            <person name="Parida L."/>
            <person name="Kuhn D.N."/>
        </authorList>
    </citation>
    <scope>NUCLEOTIDE SEQUENCE [LARGE SCALE GENOMIC DNA]</scope>
    <source>
        <strain evidence="3">cv. Matina 1-6</strain>
    </source>
</reference>
<protein>
    <submittedName>
        <fullName evidence="2">Uncharacterized protein</fullName>
    </submittedName>
</protein>
<sequence>MVSKSTPQLALFSFYFFSLLALSLFFLSFFSFVSLLLSLTTDLSLLLCRLHLTHSILYIYIYIYILCLHESTTLFHMTGPFNNFFFFLHHFAPHAIYSLF</sequence>
<name>A0A061EEE6_THECC</name>
<keyword evidence="1" id="KW-0812">Transmembrane</keyword>
<dbReference type="Proteomes" id="UP000026915">
    <property type="component" value="Chromosome 4"/>
</dbReference>
<evidence type="ECO:0000256" key="1">
    <source>
        <dbReference type="SAM" id="Phobius"/>
    </source>
</evidence>
<organism evidence="2 3">
    <name type="scientific">Theobroma cacao</name>
    <name type="common">Cacao</name>
    <name type="synonym">Cocoa</name>
    <dbReference type="NCBI Taxonomy" id="3641"/>
    <lineage>
        <taxon>Eukaryota</taxon>
        <taxon>Viridiplantae</taxon>
        <taxon>Streptophyta</taxon>
        <taxon>Embryophyta</taxon>
        <taxon>Tracheophyta</taxon>
        <taxon>Spermatophyta</taxon>
        <taxon>Magnoliopsida</taxon>
        <taxon>eudicotyledons</taxon>
        <taxon>Gunneridae</taxon>
        <taxon>Pentapetalae</taxon>
        <taxon>rosids</taxon>
        <taxon>malvids</taxon>
        <taxon>Malvales</taxon>
        <taxon>Malvaceae</taxon>
        <taxon>Byttnerioideae</taxon>
        <taxon>Theobroma</taxon>
    </lineage>
</organism>
<dbReference type="EMBL" id="CM001882">
    <property type="protein sequence ID" value="EOY03301.1"/>
    <property type="molecule type" value="Genomic_DNA"/>
</dbReference>
<dbReference type="AlphaFoldDB" id="A0A061EEE6"/>
<gene>
    <name evidence="2" type="ORF">TCM_018164</name>
</gene>
<accession>A0A061EEE6</accession>
<dbReference type="HOGENOM" id="CLU_2311260_0_0_1"/>
<proteinExistence type="predicted"/>
<keyword evidence="3" id="KW-1185">Reference proteome</keyword>
<dbReference type="Gramene" id="EOY03301">
    <property type="protein sequence ID" value="EOY03301"/>
    <property type="gene ID" value="TCM_018164"/>
</dbReference>
<keyword evidence="1" id="KW-0472">Membrane</keyword>
<dbReference type="InParanoid" id="A0A061EEE6"/>
<evidence type="ECO:0000313" key="2">
    <source>
        <dbReference type="EMBL" id="EOY03301.1"/>
    </source>
</evidence>
<feature type="transmembrane region" description="Helical" evidence="1">
    <location>
        <begin position="12"/>
        <end position="37"/>
    </location>
</feature>
<keyword evidence="1" id="KW-1133">Transmembrane helix</keyword>